<accession>A0A4R6P6V4</accession>
<evidence type="ECO:0000259" key="1">
    <source>
        <dbReference type="Pfam" id="PF13474"/>
    </source>
</evidence>
<keyword evidence="3" id="KW-1185">Reference proteome</keyword>
<dbReference type="Gene3D" id="3.10.450.50">
    <property type="match status" value="1"/>
</dbReference>
<name>A0A4R6P6V4_NOCIG</name>
<reference evidence="2 3" key="1">
    <citation type="submission" date="2019-03" db="EMBL/GenBank/DDBJ databases">
        <title>Genomic Encyclopedia of Type Strains, Phase IV (KMG-IV): sequencing the most valuable type-strain genomes for metagenomic binning, comparative biology and taxonomic classification.</title>
        <authorList>
            <person name="Goeker M."/>
        </authorList>
    </citation>
    <scope>NUCLEOTIDE SEQUENCE [LARGE SCALE GENOMIC DNA]</scope>
    <source>
        <strain evidence="2 3">DSM 44496</strain>
    </source>
</reference>
<protein>
    <submittedName>
        <fullName evidence="2">SnoaL-like protein</fullName>
    </submittedName>
</protein>
<comment type="caution">
    <text evidence="2">The sequence shown here is derived from an EMBL/GenBank/DDBJ whole genome shotgun (WGS) entry which is preliminary data.</text>
</comment>
<feature type="domain" description="SnoaL-like" evidence="1">
    <location>
        <begin position="7"/>
        <end position="97"/>
    </location>
</feature>
<dbReference type="SUPFAM" id="SSF54427">
    <property type="entry name" value="NTF2-like"/>
    <property type="match status" value="1"/>
</dbReference>
<evidence type="ECO:0000313" key="2">
    <source>
        <dbReference type="EMBL" id="TDP32820.1"/>
    </source>
</evidence>
<sequence>MSGESEIREFLESRTRAHESKDIDAAMSFYAEDLVYYDAVAPLRFSGTEEVRANFLRWFDGYDGPIELETHELTIAVDGDVAFANMLHLIPASTKAASNCRSGCAKPSAFGGWTADG</sequence>
<proteinExistence type="predicted"/>
<evidence type="ECO:0000313" key="3">
    <source>
        <dbReference type="Proteomes" id="UP000295087"/>
    </source>
</evidence>
<gene>
    <name evidence="2" type="ORF">DFR75_10558</name>
</gene>
<dbReference type="RefSeq" id="WP_208115371.1">
    <property type="nucleotide sequence ID" value="NZ_SNXK01000005.1"/>
</dbReference>
<dbReference type="AlphaFoldDB" id="A0A4R6P6V4"/>
<dbReference type="Proteomes" id="UP000295087">
    <property type="component" value="Unassembled WGS sequence"/>
</dbReference>
<dbReference type="Pfam" id="PF13474">
    <property type="entry name" value="SnoaL_3"/>
    <property type="match status" value="1"/>
</dbReference>
<dbReference type="InterPro" id="IPR032710">
    <property type="entry name" value="NTF2-like_dom_sf"/>
</dbReference>
<dbReference type="EMBL" id="SNXK01000005">
    <property type="protein sequence ID" value="TDP32820.1"/>
    <property type="molecule type" value="Genomic_DNA"/>
</dbReference>
<organism evidence="2 3">
    <name type="scientific">Nocardia ignorata</name>
    <dbReference type="NCBI Taxonomy" id="145285"/>
    <lineage>
        <taxon>Bacteria</taxon>
        <taxon>Bacillati</taxon>
        <taxon>Actinomycetota</taxon>
        <taxon>Actinomycetes</taxon>
        <taxon>Mycobacteriales</taxon>
        <taxon>Nocardiaceae</taxon>
        <taxon>Nocardia</taxon>
    </lineage>
</organism>
<dbReference type="InterPro" id="IPR037401">
    <property type="entry name" value="SnoaL-like"/>
</dbReference>